<organism evidence="2 3">
    <name type="scientific">Peltaster fructicola</name>
    <dbReference type="NCBI Taxonomy" id="286661"/>
    <lineage>
        <taxon>Eukaryota</taxon>
        <taxon>Fungi</taxon>
        <taxon>Dikarya</taxon>
        <taxon>Ascomycota</taxon>
        <taxon>Pezizomycotina</taxon>
        <taxon>Dothideomycetes</taxon>
        <taxon>Dothideomycetes incertae sedis</taxon>
        <taxon>Peltaster</taxon>
    </lineage>
</organism>
<evidence type="ECO:0000313" key="3">
    <source>
        <dbReference type="Proteomes" id="UP000503462"/>
    </source>
</evidence>
<protein>
    <submittedName>
        <fullName evidence="2">Uncharacterized protein</fullName>
    </submittedName>
</protein>
<dbReference type="EMBL" id="CP051141">
    <property type="protein sequence ID" value="QIW98752.1"/>
    <property type="molecule type" value="Genomic_DNA"/>
</dbReference>
<keyword evidence="3" id="KW-1185">Reference proteome</keyword>
<dbReference type="AlphaFoldDB" id="A0A6H0XVH9"/>
<dbReference type="CDD" id="cd16448">
    <property type="entry name" value="RING-H2"/>
    <property type="match status" value="1"/>
</dbReference>
<dbReference type="Proteomes" id="UP000503462">
    <property type="component" value="Chromosome 3"/>
</dbReference>
<proteinExistence type="predicted"/>
<dbReference type="Gene3D" id="3.30.40.10">
    <property type="entry name" value="Zinc/RING finger domain, C3HC4 (zinc finger)"/>
    <property type="match status" value="1"/>
</dbReference>
<gene>
    <name evidence="2" type="ORF">AMS68_004270</name>
</gene>
<reference evidence="2 3" key="1">
    <citation type="journal article" date="2016" name="Sci. Rep.">
        <title>Peltaster fructicola genome reveals evolution from an invasive phytopathogen to an ectophytic parasite.</title>
        <authorList>
            <person name="Xu C."/>
            <person name="Chen H."/>
            <person name="Gleason M.L."/>
            <person name="Xu J.R."/>
            <person name="Liu H."/>
            <person name="Zhang R."/>
            <person name="Sun G."/>
        </authorList>
    </citation>
    <scope>NUCLEOTIDE SEQUENCE [LARGE SCALE GENOMIC DNA]</scope>
    <source>
        <strain evidence="2 3">LNHT1506</strain>
    </source>
</reference>
<sequence length="264" mass="28668">MAAVCASCKDPLVLEIEIPDDADGEMTQTITVPDDVRLPCGENFHWQCLIDSSFEITKCPSCENDISSAPVSNSTPDAKPQVLATVNNEGGLQPDLDLFPILQEESYLKTYPEERQARAFLEFCREGDYHAAAGVLTNDNDEDEDEDEDDSADASSKPALDVAAMLRYQDPLAGEQSALHAAAANGHREVAWLLLLLASELPEIEIPALVYQEAAALGVMRQDQAGTVDIRTLRDAQGRSAEDVARETGDTIWNGWFGTGRLAA</sequence>
<accession>A0A6H0XVH9</accession>
<evidence type="ECO:0000313" key="2">
    <source>
        <dbReference type="EMBL" id="QIW98752.1"/>
    </source>
</evidence>
<evidence type="ECO:0000256" key="1">
    <source>
        <dbReference type="SAM" id="MobiDB-lite"/>
    </source>
</evidence>
<name>A0A6H0XVH9_9PEZI</name>
<dbReference type="OrthoDB" id="46529at2759"/>
<dbReference type="InterPro" id="IPR013083">
    <property type="entry name" value="Znf_RING/FYVE/PHD"/>
</dbReference>
<feature type="compositionally biased region" description="Acidic residues" evidence="1">
    <location>
        <begin position="139"/>
        <end position="152"/>
    </location>
</feature>
<feature type="region of interest" description="Disordered" evidence="1">
    <location>
        <begin position="135"/>
        <end position="157"/>
    </location>
</feature>